<accession>A0A498SH77</accession>
<sequence length="423" mass="48386">MKLLLIRDESSKILGHRCLNSQISLYLGLIQLAICIWAMTQHLFSLFRYNKILFCDFVNGTEPVLLVGVDIIIFDIGLFHSLWGIDSCVAQHLDGGYGRCIWCICHILAFVICLPIAFVPRPRPYSLWPLLIQQSAYGVGLLILSLAALPRVLPTFTGEQDSASLLSISIYAAGASLNFFLLYIYWHWYWHVETVWNTARKLRLDHNNSSVMNQRSRSDEPSVTITDGIPSQHVQLQNSFYQIQRVTSRKLLTKMCEEQVTTVVSKNLCEPKNSMKHNNYDYHCLCTTNKCQKSNDKYNDIYVMDYDEKEGLLHAISQNRTKYCDKLIVQRDFCNNGYLQCKMQPKQPALLTARRKTKGPGLQPLHFISHYSPPTSIVWRSCRPSVQSTKFMRNFNVSQGPLIGQSPQHTTSSSTLLTNSSFR</sequence>
<proteinExistence type="predicted"/>
<keyword evidence="2" id="KW-0812">Transmembrane</keyword>
<keyword evidence="2" id="KW-0472">Membrane</keyword>
<organism evidence="3 4">
    <name type="scientific">Acanthocheilonema viteae</name>
    <name type="common">Filarial nematode worm</name>
    <name type="synonym">Dipetalonema viteae</name>
    <dbReference type="NCBI Taxonomy" id="6277"/>
    <lineage>
        <taxon>Eukaryota</taxon>
        <taxon>Metazoa</taxon>
        <taxon>Ecdysozoa</taxon>
        <taxon>Nematoda</taxon>
        <taxon>Chromadorea</taxon>
        <taxon>Rhabditida</taxon>
        <taxon>Spirurina</taxon>
        <taxon>Spiruromorpha</taxon>
        <taxon>Filarioidea</taxon>
        <taxon>Onchocercidae</taxon>
        <taxon>Acanthocheilonema</taxon>
    </lineage>
</organism>
<feature type="transmembrane region" description="Helical" evidence="2">
    <location>
        <begin position="23"/>
        <end position="44"/>
    </location>
</feature>
<evidence type="ECO:0000313" key="4">
    <source>
        <dbReference type="Proteomes" id="UP000276991"/>
    </source>
</evidence>
<evidence type="ECO:0000256" key="2">
    <source>
        <dbReference type="SAM" id="Phobius"/>
    </source>
</evidence>
<dbReference type="EMBL" id="UPTC01001134">
    <property type="protein sequence ID" value="VBB31179.1"/>
    <property type="molecule type" value="Genomic_DNA"/>
</dbReference>
<dbReference type="OrthoDB" id="5820373at2759"/>
<dbReference type="PANTHER" id="PTHR40288">
    <property type="entry name" value="PROTEIN CBG16535-RELATED"/>
    <property type="match status" value="1"/>
</dbReference>
<evidence type="ECO:0000256" key="1">
    <source>
        <dbReference type="SAM" id="MobiDB-lite"/>
    </source>
</evidence>
<name>A0A498SH77_ACAVI</name>
<feature type="region of interest" description="Disordered" evidence="1">
    <location>
        <begin position="401"/>
        <end position="423"/>
    </location>
</feature>
<feature type="transmembrane region" description="Helical" evidence="2">
    <location>
        <begin position="64"/>
        <end position="85"/>
    </location>
</feature>
<evidence type="ECO:0000313" key="3">
    <source>
        <dbReference type="EMBL" id="VBB31179.1"/>
    </source>
</evidence>
<protein>
    <submittedName>
        <fullName evidence="3">Uncharacterized protein</fullName>
    </submittedName>
</protein>
<feature type="transmembrane region" description="Helical" evidence="2">
    <location>
        <begin position="131"/>
        <end position="153"/>
    </location>
</feature>
<dbReference type="PANTHER" id="PTHR40288:SF2">
    <property type="entry name" value="G PROTEIN-COUPLED RECEPTOR-RELATED"/>
    <property type="match status" value="1"/>
</dbReference>
<feature type="transmembrane region" description="Helical" evidence="2">
    <location>
        <begin position="165"/>
        <end position="186"/>
    </location>
</feature>
<reference evidence="3 4" key="1">
    <citation type="submission" date="2018-08" db="EMBL/GenBank/DDBJ databases">
        <authorList>
            <person name="Laetsch R D."/>
            <person name="Stevens L."/>
            <person name="Kumar S."/>
            <person name="Blaxter L. M."/>
        </authorList>
    </citation>
    <scope>NUCLEOTIDE SEQUENCE [LARGE SCALE GENOMIC DNA]</scope>
</reference>
<dbReference type="AlphaFoldDB" id="A0A498SH77"/>
<feature type="compositionally biased region" description="Low complexity" evidence="1">
    <location>
        <begin position="410"/>
        <end position="423"/>
    </location>
</feature>
<keyword evidence="4" id="KW-1185">Reference proteome</keyword>
<dbReference type="Proteomes" id="UP000276991">
    <property type="component" value="Unassembled WGS sequence"/>
</dbReference>
<keyword evidence="2" id="KW-1133">Transmembrane helix</keyword>
<gene>
    <name evidence="3" type="ORF">NAV_LOCUS5970</name>
</gene>
<feature type="transmembrane region" description="Helical" evidence="2">
    <location>
        <begin position="97"/>
        <end position="119"/>
    </location>
</feature>